<keyword evidence="4" id="KW-1185">Reference proteome</keyword>
<feature type="domain" description="HTH" evidence="2">
    <location>
        <begin position="975"/>
        <end position="1043"/>
    </location>
</feature>
<dbReference type="InterPro" id="IPR053137">
    <property type="entry name" value="NLR-like"/>
</dbReference>
<dbReference type="RefSeq" id="WP_153247430.1">
    <property type="nucleotide sequence ID" value="NZ_CP044205.1"/>
</dbReference>
<sequence length="2248" mass="255152">MNATATTIDTKPEPRLTICTALPKELAACLMMLDSPSEINAPSNDDGNQYWYGTLPSRANGNPHQVLITSLVKMGNNVAASAVTHIVRSFDSVEYILMVGIAGGIPDLKNVDNHVRLGDVVITNEKGIIQYDNIKRTSENIETRDTSSKPSADLINAAKALETKAILGQYPWETHLTKGETLPDFHRPPSDSDVLHDAQDKTKVIAHPTDLKRELRPNMPKIHLAAIGSGNTLLKDAVHRDNLRDLLGIQAIEMEGSGTADATWNAGREYIVIRGICDYCDEHKNNNWQYYAALVAAAYARALIENLPYSPPKRRNDIESFSTQDAGTIISQASASTSVSLNEYEQLRTQLEGVYAEKLESIQAMRGAGDFEAGWNMLETALAELAGSPLSQTIQARYYYHAARWAQEDGKPAKQHQRYYQAALRLDSTLDDRSYRAFEAAADKKIEEAIAILQPLDSESVVINLLKYLLNSGRCAEADEFIHRMEIPVTDEIRRFHALCLLAAGNANEAWQVFEPALGRQHDSPFFQLTAGYIAFWQAVPAGLYRPGSVTLQLFKPGLFSLNDIQNKRMYDALCYLEQALTSVSNGSKKTLKQDITDAYLAVCLNLPEKHTQAVEKAKNALAETPVDPIPIVFLMWMNTNYDWNRSLDALSSACEQPYPPSWAIEVLGELLVHVGQIDAAWKHLLRFEHRLTLPDERINWFDRAIRCLGSLGQLPELAERVAALADVIEYRRIKANFWVQSGEIAKALPIAEGLTIDPGNLLDHINLVSLQHKVGMWQELTVTADCCLKKFDEAPAHIAQTLAQAWMVLKKPADTLDVLNRYKQVFERDGQSYDYYAGSMEAYIAQGQYPQAWGASERLWQQHPDEQLLVQRAQLQTSMGDSQRAVEILKQGVELGFVTAQIFMLIAHYSLTHDREEAFEWAKRTVESYPNDPKLRHSAMQIGFNAGHSDWASMQMAILRRDFPDSGLFQEIRLPDLITLLREWQEHSATFWRQFINGQLPMHLWLDSQRGSFGTEFYWRWHDNRNRSIRQHAPFPMTYGGRSAEPLLKDWEGRSISMDYSACLMAHALTLFPYLDNAFDVIHIPPSLLGVIQQEIHQLKQIQPDRVEQAEKLLAHMETLKITFLREPDLETGDYAGLHAVDRMEWHLAEQNNLLIVTDRFATETFESGSIPIALEALRITCADIIAVMRDRGELIVDESQFSQFAQCTVDTQKIERLTHDVGLLVDRPFLELLMQLNGLEAAARRFKLYCAEGIHEQLRAEIENYRSRLKIENWLQSLRSELNRRLKNGKIKPLTLSLFPEERQNALPLTRVLEELFLGMEGTNAPIWIDDRLMGSYSTVSEQASIVGVHDILSVLHSRKAINDGKFLEGFRSLLNAGVDHRLPPTAYLAAELKSLKIEQHTGNLIENVPLTKLRETVLSNLASDSILSKAPIRTDLMPEESEYRLQLHRFIETTMAAIWTDNTLDEKRCIAMADWIYERFLPHRGRPVTWWADSTDLIQNLAIEHCFRMSLPWHFMEKPQATQPYYQWLFQYIEPAWRNHTTLRDAALTRFAELINEQLATLSRSESDAPLIQLITNPLRFLPDEVLNQLLAHPLLETRLKKYFITGIHFQFLNLFFSEAEWQALTIECINHGKNKPLHKIRENRKFTLEFTTGNGVGDCIAISGQAANGAINGVNVLSPYSRLDHPIPDIRVEWLDEMMQIGLLNVVDCDYYRSTLESDDFHTAVDDLRNRCERSGDYFFAFAGLSLEIAELAKRDLSAILPIYCDIFTSITPEEMLTSNADEWLFANTEDTYQTKRRFASLAALPFGPPWDIGTLAEQALSENRISTEQLSDMVDDLIKSKFNPIVLQNLLSICLRFPEADAQTRAESLTQTLLILEANPKTDVLFDIYIELLHLIWNHFQLTAEFKDYAYEQRVIWAYVYADRMLDSIQRQSSQNPTYLAFASKNLKEVAIALEARINPFDSAPDEDADVALPSAASRWRTVIGGALGVLKRNADALECIRQTVLDIVTPFQDVRKLRHHSKLFGFEFFALTDYPVNIRNSAIGNQGRTLATELCTKLSDELQSSNTQPLNVWLAAIEKEDIHFLVNLFPLIARYPVPTDIVDHLLSTIEVFIEKNSFSQVNKVLLLGIADLLGRLKGEQALSLREPLITKAINVLRSEPSLWSDAVDLSFRANRFDTPAQRHNSFVAMLGQIAAVLPEDIKEFSDFSVYIRRLEAYLPPEFWPKLWNLLTPEPRMNLSLIT</sequence>
<dbReference type="Proteomes" id="UP000325755">
    <property type="component" value="Chromosome"/>
</dbReference>
<feature type="domain" description="Nucleoside phosphorylase" evidence="1">
    <location>
        <begin position="40"/>
        <end position="289"/>
    </location>
</feature>
<dbReference type="Pfam" id="PF24407">
    <property type="entry name" value="HTH_upst_double_PIN"/>
    <property type="match status" value="1"/>
</dbReference>
<dbReference type="KEGG" id="mmob:F6R98_01435"/>
<gene>
    <name evidence="3" type="ORF">F6R98_01435</name>
</gene>
<dbReference type="PANTHER" id="PTHR46082">
    <property type="entry name" value="ATP/GTP-BINDING PROTEIN-RELATED"/>
    <property type="match status" value="1"/>
</dbReference>
<evidence type="ECO:0000259" key="1">
    <source>
        <dbReference type="Pfam" id="PF01048"/>
    </source>
</evidence>
<reference evidence="3 4" key="1">
    <citation type="submission" date="2019-09" db="EMBL/GenBank/DDBJ databases">
        <title>Ecophysiology of the spiral-shaped methanotroph Methylospira mobilis as revealed by the complete genome sequence.</title>
        <authorList>
            <person name="Oshkin I.Y."/>
            <person name="Dedysh S.N."/>
            <person name="Miroshnikov K."/>
            <person name="Danilova O.V."/>
            <person name="Hakobyan A."/>
            <person name="Liesack W."/>
        </authorList>
    </citation>
    <scope>NUCLEOTIDE SEQUENCE [LARGE SCALE GENOMIC DNA]</scope>
    <source>
        <strain evidence="3 4">Shm1</strain>
    </source>
</reference>
<dbReference type="InterPro" id="IPR035994">
    <property type="entry name" value="Nucleoside_phosphorylase_sf"/>
</dbReference>
<organism evidence="3 4">
    <name type="scientific">Candidatus Methylospira mobilis</name>
    <dbReference type="NCBI Taxonomy" id="1808979"/>
    <lineage>
        <taxon>Bacteria</taxon>
        <taxon>Pseudomonadati</taxon>
        <taxon>Pseudomonadota</taxon>
        <taxon>Gammaproteobacteria</taxon>
        <taxon>Methylococcales</taxon>
        <taxon>Methylococcaceae</taxon>
        <taxon>Candidatus Methylospira</taxon>
    </lineage>
</organism>
<dbReference type="Pfam" id="PF01048">
    <property type="entry name" value="PNP_UDP_1"/>
    <property type="match status" value="1"/>
</dbReference>
<dbReference type="InterPro" id="IPR011990">
    <property type="entry name" value="TPR-like_helical_dom_sf"/>
</dbReference>
<dbReference type="InterPro" id="IPR056620">
    <property type="entry name" value="HTH_next_PIN-TPR-GreABC"/>
</dbReference>
<evidence type="ECO:0000259" key="2">
    <source>
        <dbReference type="Pfam" id="PF24407"/>
    </source>
</evidence>
<dbReference type="PANTHER" id="PTHR46082:SF6">
    <property type="entry name" value="AAA+ ATPASE DOMAIN-CONTAINING PROTEIN-RELATED"/>
    <property type="match status" value="1"/>
</dbReference>
<dbReference type="EMBL" id="CP044205">
    <property type="protein sequence ID" value="QFY41449.1"/>
    <property type="molecule type" value="Genomic_DNA"/>
</dbReference>
<dbReference type="Gene3D" id="1.25.40.10">
    <property type="entry name" value="Tetratricopeptide repeat domain"/>
    <property type="match status" value="2"/>
</dbReference>
<protein>
    <submittedName>
        <fullName evidence="3">Uncharacterized protein</fullName>
    </submittedName>
</protein>
<accession>A0A5Q0BD48</accession>
<evidence type="ECO:0000313" key="3">
    <source>
        <dbReference type="EMBL" id="QFY41449.1"/>
    </source>
</evidence>
<dbReference type="GO" id="GO:0003824">
    <property type="term" value="F:catalytic activity"/>
    <property type="evidence" value="ECO:0007669"/>
    <property type="project" value="InterPro"/>
</dbReference>
<dbReference type="SUPFAM" id="SSF48452">
    <property type="entry name" value="TPR-like"/>
    <property type="match status" value="1"/>
</dbReference>
<dbReference type="SUPFAM" id="SSF53167">
    <property type="entry name" value="Purine and uridine phosphorylases"/>
    <property type="match status" value="1"/>
</dbReference>
<name>A0A5Q0BD48_9GAMM</name>
<evidence type="ECO:0000313" key="4">
    <source>
        <dbReference type="Proteomes" id="UP000325755"/>
    </source>
</evidence>
<dbReference type="OrthoDB" id="3982782at2"/>
<dbReference type="GO" id="GO:0009116">
    <property type="term" value="P:nucleoside metabolic process"/>
    <property type="evidence" value="ECO:0007669"/>
    <property type="project" value="InterPro"/>
</dbReference>
<proteinExistence type="predicted"/>
<dbReference type="InParanoid" id="A0A5Q0BD48"/>
<dbReference type="Gene3D" id="3.40.50.1580">
    <property type="entry name" value="Nucleoside phosphorylase domain"/>
    <property type="match status" value="1"/>
</dbReference>
<dbReference type="InterPro" id="IPR000845">
    <property type="entry name" value="Nucleoside_phosphorylase_d"/>
</dbReference>